<comment type="similarity">
    <text evidence="2 7">Belongs to the methyltransferase superfamily. L-isoaspartyl/D-aspartyl protein methyltransferase family.</text>
</comment>
<comment type="subcellular location">
    <subcellularLocation>
        <location evidence="1 7">Cytoplasm</location>
    </subcellularLocation>
</comment>
<comment type="catalytic activity">
    <reaction evidence="7">
        <text>[protein]-L-isoaspartate + S-adenosyl-L-methionine = [protein]-L-isoaspartate alpha-methyl ester + S-adenosyl-L-homocysteine</text>
        <dbReference type="Rhea" id="RHEA:12705"/>
        <dbReference type="Rhea" id="RHEA-COMP:12143"/>
        <dbReference type="Rhea" id="RHEA-COMP:12144"/>
        <dbReference type="ChEBI" id="CHEBI:57856"/>
        <dbReference type="ChEBI" id="CHEBI:59789"/>
        <dbReference type="ChEBI" id="CHEBI:90596"/>
        <dbReference type="ChEBI" id="CHEBI:90598"/>
        <dbReference type="EC" id="2.1.1.77"/>
    </reaction>
</comment>
<accession>A0A517ZTF5</accession>
<evidence type="ECO:0000256" key="6">
    <source>
        <dbReference type="ARBA" id="ARBA00022691"/>
    </source>
</evidence>
<dbReference type="HAMAP" id="MF_00090">
    <property type="entry name" value="PIMT"/>
    <property type="match status" value="1"/>
</dbReference>
<dbReference type="AlphaFoldDB" id="A0A517ZTF5"/>
<dbReference type="PROSITE" id="PS01279">
    <property type="entry name" value="PCMT"/>
    <property type="match status" value="1"/>
</dbReference>
<proteinExistence type="inferred from homology"/>
<sequence>MLVLTDFGKRFGITLAVCLIAALPLRGMAKDTPAFRQLRLKMVKNVVARDGITDEAVLSAIRAVPRHEFVRTSLQKLAYYDQALPIGFKQTISPPFVVSYMTQTIEPKPSDRVLEIGTGSGYQAAVLAEIVDHVYTIEIVEPLGKSAARRLKRLGYDNVTAKVGDGYQGWEEYAPFDKIIVTCSPEDVPQKLIDQLRDGGKMIIPLGERHQQVFYLFEKQEGELVKQQLIPTLFVPMTGKAEDERQVQPDPLHPRIVNGGFEAAGNEEGRAEGWHYQRQNQRILVQAPEGKAYMQFQNDTPGRGSQILQGFAIDGSEISHLDISLFVRLEAGRKGPLQYELPAIYVYFYDQSRQVVGDAVVGPWTGTFPWKEVRETVKVPRHATEAILRVGLNGGLGTLCVDDIRIAPR</sequence>
<gene>
    <name evidence="8" type="primary">pcm_2</name>
    <name evidence="7" type="synonym">pcm</name>
    <name evidence="8" type="ORF">Mal52_42680</name>
</gene>
<name>A0A517ZTF5_9PLAN</name>
<keyword evidence="4 7" id="KW-0489">Methyltransferase</keyword>
<dbReference type="Gene3D" id="2.60.120.260">
    <property type="entry name" value="Galactose-binding domain-like"/>
    <property type="match status" value="1"/>
</dbReference>
<dbReference type="Proteomes" id="UP000319383">
    <property type="component" value="Chromosome"/>
</dbReference>
<dbReference type="NCBIfam" id="NF001453">
    <property type="entry name" value="PRK00312.1"/>
    <property type="match status" value="1"/>
</dbReference>
<dbReference type="InterPro" id="IPR029063">
    <property type="entry name" value="SAM-dependent_MTases_sf"/>
</dbReference>
<dbReference type="PANTHER" id="PTHR11579:SF0">
    <property type="entry name" value="PROTEIN-L-ISOASPARTATE(D-ASPARTATE) O-METHYLTRANSFERASE"/>
    <property type="match status" value="1"/>
</dbReference>
<dbReference type="GO" id="GO:0030091">
    <property type="term" value="P:protein repair"/>
    <property type="evidence" value="ECO:0007669"/>
    <property type="project" value="UniProtKB-UniRule"/>
</dbReference>
<dbReference type="KEGG" id="sdyn:Mal52_42680"/>
<reference evidence="8 9" key="1">
    <citation type="submission" date="2019-02" db="EMBL/GenBank/DDBJ databases">
        <title>Deep-cultivation of Planctomycetes and their phenomic and genomic characterization uncovers novel biology.</title>
        <authorList>
            <person name="Wiegand S."/>
            <person name="Jogler M."/>
            <person name="Boedeker C."/>
            <person name="Pinto D."/>
            <person name="Vollmers J."/>
            <person name="Rivas-Marin E."/>
            <person name="Kohn T."/>
            <person name="Peeters S.H."/>
            <person name="Heuer A."/>
            <person name="Rast P."/>
            <person name="Oberbeckmann S."/>
            <person name="Bunk B."/>
            <person name="Jeske O."/>
            <person name="Meyerdierks A."/>
            <person name="Storesund J.E."/>
            <person name="Kallscheuer N."/>
            <person name="Luecker S."/>
            <person name="Lage O.M."/>
            <person name="Pohl T."/>
            <person name="Merkel B.J."/>
            <person name="Hornburger P."/>
            <person name="Mueller R.-W."/>
            <person name="Bruemmer F."/>
            <person name="Labrenz M."/>
            <person name="Spormann A.M."/>
            <person name="Op den Camp H."/>
            <person name="Overmann J."/>
            <person name="Amann R."/>
            <person name="Jetten M.S.M."/>
            <person name="Mascher T."/>
            <person name="Medema M.H."/>
            <person name="Devos D.P."/>
            <person name="Kaster A.-K."/>
            <person name="Ovreas L."/>
            <person name="Rohde M."/>
            <person name="Galperin M.Y."/>
            <person name="Jogler C."/>
        </authorList>
    </citation>
    <scope>NUCLEOTIDE SEQUENCE [LARGE SCALE GENOMIC DNA]</scope>
    <source>
        <strain evidence="8 9">Mal52</strain>
    </source>
</reference>
<dbReference type="NCBIfam" id="TIGR00080">
    <property type="entry name" value="pimt"/>
    <property type="match status" value="1"/>
</dbReference>
<evidence type="ECO:0000256" key="3">
    <source>
        <dbReference type="ARBA" id="ARBA00022490"/>
    </source>
</evidence>
<dbReference type="EC" id="2.1.1.77" evidence="7"/>
<dbReference type="EMBL" id="CP036276">
    <property type="protein sequence ID" value="QDU45772.1"/>
    <property type="molecule type" value="Genomic_DNA"/>
</dbReference>
<evidence type="ECO:0000256" key="1">
    <source>
        <dbReference type="ARBA" id="ARBA00004496"/>
    </source>
</evidence>
<dbReference type="RefSeq" id="WP_197534352.1">
    <property type="nucleotide sequence ID" value="NZ_CP036276.1"/>
</dbReference>
<dbReference type="InterPro" id="IPR000682">
    <property type="entry name" value="PCMT"/>
</dbReference>
<dbReference type="FunFam" id="3.40.50.150:FF:000010">
    <property type="entry name" value="Protein-L-isoaspartate O-methyltransferase"/>
    <property type="match status" value="1"/>
</dbReference>
<organism evidence="8 9">
    <name type="scientific">Symmachiella dynata</name>
    <dbReference type="NCBI Taxonomy" id="2527995"/>
    <lineage>
        <taxon>Bacteria</taxon>
        <taxon>Pseudomonadati</taxon>
        <taxon>Planctomycetota</taxon>
        <taxon>Planctomycetia</taxon>
        <taxon>Planctomycetales</taxon>
        <taxon>Planctomycetaceae</taxon>
        <taxon>Symmachiella</taxon>
    </lineage>
</organism>
<dbReference type="GO" id="GO:0004719">
    <property type="term" value="F:protein-L-isoaspartate (D-aspartate) O-methyltransferase activity"/>
    <property type="evidence" value="ECO:0007669"/>
    <property type="project" value="UniProtKB-UniRule"/>
</dbReference>
<comment type="function">
    <text evidence="7">Catalyzes the methyl esterification of L-isoaspartyl residues in peptides and proteins that result from spontaneous decomposition of normal L-aspartyl and L-asparaginyl residues. It plays a role in the repair and/or degradation of damaged proteins.</text>
</comment>
<evidence type="ECO:0000256" key="4">
    <source>
        <dbReference type="ARBA" id="ARBA00022603"/>
    </source>
</evidence>
<evidence type="ECO:0000313" key="8">
    <source>
        <dbReference type="EMBL" id="QDU45772.1"/>
    </source>
</evidence>
<feature type="active site" evidence="7">
    <location>
        <position position="93"/>
    </location>
</feature>
<dbReference type="GO" id="GO:0032259">
    <property type="term" value="P:methylation"/>
    <property type="evidence" value="ECO:0007669"/>
    <property type="project" value="UniProtKB-KW"/>
</dbReference>
<evidence type="ECO:0000256" key="7">
    <source>
        <dbReference type="HAMAP-Rule" id="MF_00090"/>
    </source>
</evidence>
<dbReference type="Pfam" id="PF01135">
    <property type="entry name" value="PCMT"/>
    <property type="match status" value="1"/>
</dbReference>
<dbReference type="CDD" id="cd02440">
    <property type="entry name" value="AdoMet_MTases"/>
    <property type="match status" value="1"/>
</dbReference>
<keyword evidence="5 7" id="KW-0808">Transferase</keyword>
<protein>
    <recommendedName>
        <fullName evidence="7">Protein-L-isoaspartate O-methyltransferase</fullName>
        <ecNumber evidence="7">2.1.1.77</ecNumber>
    </recommendedName>
    <alternativeName>
        <fullName evidence="7">L-isoaspartyl protein carboxyl methyltransferase</fullName>
    </alternativeName>
    <alternativeName>
        <fullName evidence="7">Protein L-isoaspartyl methyltransferase</fullName>
    </alternativeName>
    <alternativeName>
        <fullName evidence="7">Protein-beta-aspartate methyltransferase</fullName>
        <shortName evidence="7">PIMT</shortName>
    </alternativeName>
</protein>
<keyword evidence="3 7" id="KW-0963">Cytoplasm</keyword>
<dbReference type="GO" id="GO:0005737">
    <property type="term" value="C:cytoplasm"/>
    <property type="evidence" value="ECO:0007669"/>
    <property type="project" value="UniProtKB-SubCell"/>
</dbReference>
<evidence type="ECO:0000313" key="9">
    <source>
        <dbReference type="Proteomes" id="UP000319383"/>
    </source>
</evidence>
<evidence type="ECO:0000256" key="2">
    <source>
        <dbReference type="ARBA" id="ARBA00005369"/>
    </source>
</evidence>
<keyword evidence="6 7" id="KW-0949">S-adenosyl-L-methionine</keyword>
<keyword evidence="9" id="KW-1185">Reference proteome</keyword>
<evidence type="ECO:0000256" key="5">
    <source>
        <dbReference type="ARBA" id="ARBA00022679"/>
    </source>
</evidence>
<dbReference type="Gene3D" id="3.40.50.150">
    <property type="entry name" value="Vaccinia Virus protein VP39"/>
    <property type="match status" value="1"/>
</dbReference>
<dbReference type="PANTHER" id="PTHR11579">
    <property type="entry name" value="PROTEIN-L-ISOASPARTATE O-METHYLTRANSFERASE"/>
    <property type="match status" value="1"/>
</dbReference>
<dbReference type="SUPFAM" id="SSF53335">
    <property type="entry name" value="S-adenosyl-L-methionine-dependent methyltransferases"/>
    <property type="match status" value="1"/>
</dbReference>